<dbReference type="InterPro" id="IPR001810">
    <property type="entry name" value="F-box_dom"/>
</dbReference>
<comment type="caution">
    <text evidence="2">The sequence shown here is derived from an EMBL/GenBank/DDBJ whole genome shotgun (WGS) entry which is preliminary data.</text>
</comment>
<feature type="domain" description="F-box" evidence="1">
    <location>
        <begin position="1"/>
        <end position="46"/>
    </location>
</feature>
<accession>A0A6V7YD50</accession>
<proteinExistence type="predicted"/>
<reference evidence="2 3" key="1">
    <citation type="submission" date="2020-08" db="EMBL/GenBank/DDBJ databases">
        <authorList>
            <person name="Koutsovoulos G."/>
            <person name="Danchin GJ E."/>
        </authorList>
    </citation>
    <scope>NUCLEOTIDE SEQUENCE [LARGE SCALE GENOMIC DNA]</scope>
</reference>
<organism evidence="2 3">
    <name type="scientific">Meloidogyne enterolobii</name>
    <name type="common">Root-knot nematode worm</name>
    <name type="synonym">Meloidogyne mayaguensis</name>
    <dbReference type="NCBI Taxonomy" id="390850"/>
    <lineage>
        <taxon>Eukaryota</taxon>
        <taxon>Metazoa</taxon>
        <taxon>Ecdysozoa</taxon>
        <taxon>Nematoda</taxon>
        <taxon>Chromadorea</taxon>
        <taxon>Rhabditida</taxon>
        <taxon>Tylenchina</taxon>
        <taxon>Tylenchomorpha</taxon>
        <taxon>Tylenchoidea</taxon>
        <taxon>Meloidogynidae</taxon>
        <taxon>Meloidogyninae</taxon>
        <taxon>Meloidogyne</taxon>
    </lineage>
</organism>
<gene>
    <name evidence="2" type="ORF">MENT_LOCUS62743</name>
</gene>
<sequence length="84" mass="10348">MYFLPPEVQLDIFKYLDFNQLISIQQANGYYKNFIYEFENQLARKEFDVIRLLYDNKDHYTFKLEPKFYEFQLSEQLEKSGKLV</sequence>
<evidence type="ECO:0000313" key="2">
    <source>
        <dbReference type="EMBL" id="CAD2208677.1"/>
    </source>
</evidence>
<dbReference type="Proteomes" id="UP000580250">
    <property type="component" value="Unassembled WGS sequence"/>
</dbReference>
<protein>
    <recommendedName>
        <fullName evidence="1">F-box domain-containing protein</fullName>
    </recommendedName>
</protein>
<evidence type="ECO:0000259" key="1">
    <source>
        <dbReference type="PROSITE" id="PS50181"/>
    </source>
</evidence>
<evidence type="ECO:0000313" key="3">
    <source>
        <dbReference type="Proteomes" id="UP000580250"/>
    </source>
</evidence>
<dbReference type="InterPro" id="IPR036047">
    <property type="entry name" value="F-box-like_dom_sf"/>
</dbReference>
<dbReference type="EMBL" id="CAJEWN010003821">
    <property type="protein sequence ID" value="CAD2208677.1"/>
    <property type="molecule type" value="Genomic_DNA"/>
</dbReference>
<dbReference type="PROSITE" id="PS50181">
    <property type="entry name" value="FBOX"/>
    <property type="match status" value="1"/>
</dbReference>
<dbReference type="AlphaFoldDB" id="A0A6V7YD50"/>
<dbReference type="SUPFAM" id="SSF81383">
    <property type="entry name" value="F-box domain"/>
    <property type="match status" value="1"/>
</dbReference>
<name>A0A6V7YD50_MELEN</name>